<dbReference type="Gene3D" id="2.30.110.10">
    <property type="entry name" value="Electron Transport, Fmn-binding Protein, Chain A"/>
    <property type="match status" value="1"/>
</dbReference>
<name>A0A395NZI1_TRIAR</name>
<keyword evidence="2" id="KW-1185">Reference proteome</keyword>
<dbReference type="PANTHER" id="PTHR35802:SF1">
    <property type="entry name" value="PROTEASE SYNTHASE AND SPORULATION PROTEIN PAI 2"/>
    <property type="match status" value="1"/>
</dbReference>
<dbReference type="Pfam" id="PF04299">
    <property type="entry name" value="FMN_bind_2"/>
    <property type="match status" value="1"/>
</dbReference>
<reference evidence="1 2" key="1">
    <citation type="journal article" date="2018" name="PLoS Pathog.">
        <title>Evolution of structural diversity of trichothecenes, a family of toxins produced by plant pathogenic and entomopathogenic fungi.</title>
        <authorList>
            <person name="Proctor R.H."/>
            <person name="McCormick S.P."/>
            <person name="Kim H.S."/>
            <person name="Cardoza R.E."/>
            <person name="Stanley A.M."/>
            <person name="Lindo L."/>
            <person name="Kelly A."/>
            <person name="Brown D.W."/>
            <person name="Lee T."/>
            <person name="Vaughan M.M."/>
            <person name="Alexander N.J."/>
            <person name="Busman M."/>
            <person name="Gutierrez S."/>
        </authorList>
    </citation>
    <scope>NUCLEOTIDE SEQUENCE [LARGE SCALE GENOMIC DNA]</scope>
    <source>
        <strain evidence="1 2">IBT 40837</strain>
    </source>
</reference>
<protein>
    <submittedName>
        <fullName evidence="1">Transcriptional regulator</fullName>
    </submittedName>
</protein>
<sequence>MYLRGDHAETDLRVLRQLVRENPLGLFTTAISSPSFPLIQSSHIPFILDIEDESSETELGQLRAHMARANPQSKAIIEEIKERQAAGDNSRTLQQDVLVMFTSAVQHYVTPKFYTETKPMTGKVVGTWNYAAVQVYGKATFYIDANAEETASFLDKQIDALSSFNEKVTMGYTGEGERPKPWQVSDAPTPYLNIMKKAIIGFEIKIERMEGKFKMSQEMGDGDVDGVVKGFNKLGTDMASKVAGLVEQRREIKQQKKASKQKE</sequence>
<dbReference type="PIRSF" id="PIRSF010372">
    <property type="entry name" value="PaiB"/>
    <property type="match status" value="1"/>
</dbReference>
<accession>A0A395NZI1</accession>
<dbReference type="EMBL" id="PXOA01000047">
    <property type="protein sequence ID" value="RFU81464.1"/>
    <property type="molecule type" value="Genomic_DNA"/>
</dbReference>
<evidence type="ECO:0000313" key="1">
    <source>
        <dbReference type="EMBL" id="RFU81464.1"/>
    </source>
</evidence>
<dbReference type="InterPro" id="IPR012349">
    <property type="entry name" value="Split_barrel_FMN-bd"/>
</dbReference>
<gene>
    <name evidence="1" type="ORF">TARUN_729</name>
</gene>
<comment type="caution">
    <text evidence="1">The sequence shown here is derived from an EMBL/GenBank/DDBJ whole genome shotgun (WGS) entry which is preliminary data.</text>
</comment>
<dbReference type="PANTHER" id="PTHR35802">
    <property type="entry name" value="PROTEASE SYNTHASE AND SPORULATION PROTEIN PAI 2"/>
    <property type="match status" value="1"/>
</dbReference>
<dbReference type="SUPFAM" id="SSF50475">
    <property type="entry name" value="FMN-binding split barrel"/>
    <property type="match status" value="1"/>
</dbReference>
<dbReference type="OrthoDB" id="2101473at2759"/>
<dbReference type="AlphaFoldDB" id="A0A395NZI1"/>
<dbReference type="InterPro" id="IPR007396">
    <property type="entry name" value="TR_PAI2-type"/>
</dbReference>
<dbReference type="Proteomes" id="UP000266272">
    <property type="component" value="Unassembled WGS sequence"/>
</dbReference>
<proteinExistence type="predicted"/>
<evidence type="ECO:0000313" key="2">
    <source>
        <dbReference type="Proteomes" id="UP000266272"/>
    </source>
</evidence>
<organism evidence="1 2">
    <name type="scientific">Trichoderma arundinaceum</name>
    <dbReference type="NCBI Taxonomy" id="490622"/>
    <lineage>
        <taxon>Eukaryota</taxon>
        <taxon>Fungi</taxon>
        <taxon>Dikarya</taxon>
        <taxon>Ascomycota</taxon>
        <taxon>Pezizomycotina</taxon>
        <taxon>Sordariomycetes</taxon>
        <taxon>Hypocreomycetidae</taxon>
        <taxon>Hypocreales</taxon>
        <taxon>Hypocreaceae</taxon>
        <taxon>Trichoderma</taxon>
    </lineage>
</organism>